<proteinExistence type="predicted"/>
<comment type="caution">
    <text evidence="2">The sequence shown here is derived from an EMBL/GenBank/DDBJ whole genome shotgun (WGS) entry which is preliminary data.</text>
</comment>
<feature type="region of interest" description="Disordered" evidence="1">
    <location>
        <begin position="380"/>
        <end position="439"/>
    </location>
</feature>
<name>A0A072PLV4_9EURO</name>
<dbReference type="AlphaFoldDB" id="A0A072PLV4"/>
<protein>
    <recommendedName>
        <fullName evidence="4">Flavoprotein oxygenase</fullName>
    </recommendedName>
</protein>
<dbReference type="VEuPathDB" id="FungiDB:A1O9_06712"/>
<dbReference type="HOGENOM" id="CLU_624093_0_0_1"/>
<keyword evidence="3" id="KW-1185">Reference proteome</keyword>
<gene>
    <name evidence="2" type="ORF">A1O9_06712</name>
</gene>
<feature type="compositionally biased region" description="Polar residues" evidence="1">
    <location>
        <begin position="380"/>
        <end position="397"/>
    </location>
</feature>
<evidence type="ECO:0000313" key="2">
    <source>
        <dbReference type="EMBL" id="KEF56525.1"/>
    </source>
</evidence>
<feature type="compositionally biased region" description="Acidic residues" evidence="1">
    <location>
        <begin position="240"/>
        <end position="250"/>
    </location>
</feature>
<reference evidence="2 3" key="1">
    <citation type="submission" date="2013-03" db="EMBL/GenBank/DDBJ databases">
        <title>The Genome Sequence of Exophiala aquamarina CBS 119918.</title>
        <authorList>
            <consortium name="The Broad Institute Genomics Platform"/>
            <person name="Cuomo C."/>
            <person name="de Hoog S."/>
            <person name="Gorbushina A."/>
            <person name="Walker B."/>
            <person name="Young S.K."/>
            <person name="Zeng Q."/>
            <person name="Gargeya S."/>
            <person name="Fitzgerald M."/>
            <person name="Haas B."/>
            <person name="Abouelleil A."/>
            <person name="Allen A.W."/>
            <person name="Alvarado L."/>
            <person name="Arachchi H.M."/>
            <person name="Berlin A.M."/>
            <person name="Chapman S.B."/>
            <person name="Gainer-Dewar J."/>
            <person name="Goldberg J."/>
            <person name="Griggs A."/>
            <person name="Gujja S."/>
            <person name="Hansen M."/>
            <person name="Howarth C."/>
            <person name="Imamovic A."/>
            <person name="Ireland A."/>
            <person name="Larimer J."/>
            <person name="McCowan C."/>
            <person name="Murphy C."/>
            <person name="Pearson M."/>
            <person name="Poon T.W."/>
            <person name="Priest M."/>
            <person name="Roberts A."/>
            <person name="Saif S."/>
            <person name="Shea T."/>
            <person name="Sisk P."/>
            <person name="Sykes S."/>
            <person name="Wortman J."/>
            <person name="Nusbaum C."/>
            <person name="Birren B."/>
        </authorList>
    </citation>
    <scope>NUCLEOTIDE SEQUENCE [LARGE SCALE GENOMIC DNA]</scope>
    <source>
        <strain evidence="2 3">CBS 119918</strain>
    </source>
</reference>
<evidence type="ECO:0008006" key="4">
    <source>
        <dbReference type="Google" id="ProtNLM"/>
    </source>
</evidence>
<dbReference type="GeneID" id="25281629"/>
<feature type="compositionally biased region" description="Low complexity" evidence="1">
    <location>
        <begin position="407"/>
        <end position="427"/>
    </location>
</feature>
<evidence type="ECO:0000313" key="3">
    <source>
        <dbReference type="Proteomes" id="UP000027920"/>
    </source>
</evidence>
<dbReference type="RefSeq" id="XP_013259115.1">
    <property type="nucleotide sequence ID" value="XM_013403661.1"/>
</dbReference>
<dbReference type="OrthoDB" id="5369448at2759"/>
<dbReference type="Proteomes" id="UP000027920">
    <property type="component" value="Unassembled WGS sequence"/>
</dbReference>
<feature type="region of interest" description="Disordered" evidence="1">
    <location>
        <begin position="1"/>
        <end position="34"/>
    </location>
</feature>
<feature type="region of interest" description="Disordered" evidence="1">
    <location>
        <begin position="134"/>
        <end position="156"/>
    </location>
</feature>
<feature type="region of interest" description="Disordered" evidence="1">
    <location>
        <begin position="230"/>
        <end position="266"/>
    </location>
</feature>
<feature type="compositionally biased region" description="Polar residues" evidence="1">
    <location>
        <begin position="134"/>
        <end position="144"/>
    </location>
</feature>
<organism evidence="2 3">
    <name type="scientific">Exophiala aquamarina CBS 119918</name>
    <dbReference type="NCBI Taxonomy" id="1182545"/>
    <lineage>
        <taxon>Eukaryota</taxon>
        <taxon>Fungi</taxon>
        <taxon>Dikarya</taxon>
        <taxon>Ascomycota</taxon>
        <taxon>Pezizomycotina</taxon>
        <taxon>Eurotiomycetes</taxon>
        <taxon>Chaetothyriomycetidae</taxon>
        <taxon>Chaetothyriales</taxon>
        <taxon>Herpotrichiellaceae</taxon>
        <taxon>Exophiala</taxon>
    </lineage>
</organism>
<dbReference type="EMBL" id="AMGV01000005">
    <property type="protein sequence ID" value="KEF56525.1"/>
    <property type="molecule type" value="Genomic_DNA"/>
</dbReference>
<accession>A0A072PLV4</accession>
<evidence type="ECO:0000256" key="1">
    <source>
        <dbReference type="SAM" id="MobiDB-lite"/>
    </source>
</evidence>
<sequence length="439" mass="49115">MSSFSQRSSYSTSTSPTKRSTRSHRGSPQKPSSNLRKEFPLVLLHCTLLPPTLLSHLSTEDDPILVELLPQEYRKRWDTLREKLVDDLEVKSRGILIPHPREDYELLEERLLETLDLEGPRIRHNHFFHRDTSNGDSGFESGSVTDDDADSSCHKTDGAKCVDCGSQLRPRTDNCRWEVKVYAANGLMRAGAWEAAWQEMEKVDVEIRIRLPESIRRDLESKMIELGSSQLPPNIIQPDPEGDPLDDEAGLDTRDREVYGTSGRPRNQAEIDGFYDELPHINIATTPQEMPIPRHEEPDFQQLLAQSMHRFAQDRNNILVGVLSFLVLFFALAGKKQTETVNQGHLPAVRVTEVLTTTTVTATAVAYSTETITTSIRLESPSTQILSDDTGPDNPSINEDFHSFLQSDNSSATRSASSVGSDTTSDVTVHEISPQSPGR</sequence>
<dbReference type="STRING" id="1182545.A0A072PLV4"/>
<feature type="compositionally biased region" description="Low complexity" evidence="1">
    <location>
        <begin position="1"/>
        <end position="18"/>
    </location>
</feature>